<keyword evidence="11" id="KW-1185">Reference proteome</keyword>
<comment type="subcellular location">
    <subcellularLocation>
        <location evidence="1">Cell membrane</location>
        <topology evidence="1">Multi-pass membrane protein</topology>
    </subcellularLocation>
</comment>
<sequence length="154" mass="17018">MILELFIQFLIASIATLSFSVIFCAPRKEAIFCGITGGFGWIIYFILNNYVHYSIIVAALIATSGLAIISRSFAVIRMHPATIYILPGIFPLVPGAGIYYTAYYLITKQHTLFAQKGLETFEIASAIVFGIIFGFAIPQSLFAKLGQLFHHKTT</sequence>
<evidence type="ECO:0000256" key="8">
    <source>
        <dbReference type="SAM" id="Phobius"/>
    </source>
</evidence>
<dbReference type="Proteomes" id="UP000183918">
    <property type="component" value="Unassembled WGS sequence"/>
</dbReference>
<keyword evidence="3" id="KW-0997">Cell inner membrane</keyword>
<keyword evidence="2" id="KW-1003">Cell membrane</keyword>
<evidence type="ECO:0000256" key="7">
    <source>
        <dbReference type="ARBA" id="ARBA00034125"/>
    </source>
</evidence>
<name>A0A1H3KF96_9FIRM</name>
<dbReference type="PANTHER" id="PTHR34390:SF1">
    <property type="entry name" value="SUCCINATE TRANSPORTER SUBUNIT YJJB-RELATED"/>
    <property type="match status" value="1"/>
</dbReference>
<proteinExistence type="inferred from homology"/>
<dbReference type="STRING" id="1122142.SAMN02910414_01708"/>
<feature type="transmembrane region" description="Helical" evidence="8">
    <location>
        <begin position="123"/>
        <end position="142"/>
    </location>
</feature>
<evidence type="ECO:0000256" key="1">
    <source>
        <dbReference type="ARBA" id="ARBA00004651"/>
    </source>
</evidence>
<evidence type="ECO:0000256" key="2">
    <source>
        <dbReference type="ARBA" id="ARBA00022475"/>
    </source>
</evidence>
<evidence type="ECO:0000259" key="9">
    <source>
        <dbReference type="Pfam" id="PF12821"/>
    </source>
</evidence>
<feature type="transmembrane region" description="Helical" evidence="8">
    <location>
        <begin position="30"/>
        <end position="47"/>
    </location>
</feature>
<evidence type="ECO:0000256" key="4">
    <source>
        <dbReference type="ARBA" id="ARBA00022692"/>
    </source>
</evidence>
<organism evidence="10 11">
    <name type="scientific">Lachnobacterium bovis DSM 14045</name>
    <dbReference type="NCBI Taxonomy" id="1122142"/>
    <lineage>
        <taxon>Bacteria</taxon>
        <taxon>Bacillati</taxon>
        <taxon>Bacillota</taxon>
        <taxon>Clostridia</taxon>
        <taxon>Lachnospirales</taxon>
        <taxon>Lachnospiraceae</taxon>
        <taxon>Lachnobacterium</taxon>
    </lineage>
</organism>
<evidence type="ECO:0000313" key="10">
    <source>
        <dbReference type="EMBL" id="SDY50817.1"/>
    </source>
</evidence>
<evidence type="ECO:0000313" key="11">
    <source>
        <dbReference type="Proteomes" id="UP000183918"/>
    </source>
</evidence>
<gene>
    <name evidence="10" type="ORF">SAMN02910414_01708</name>
</gene>
<dbReference type="eggNOG" id="COG3610">
    <property type="taxonomic scope" value="Bacteria"/>
</dbReference>
<dbReference type="RefSeq" id="WP_022749857.1">
    <property type="nucleotide sequence ID" value="NZ_FNPG01000020.1"/>
</dbReference>
<dbReference type="GO" id="GO:0015744">
    <property type="term" value="P:succinate transport"/>
    <property type="evidence" value="ECO:0007669"/>
    <property type="project" value="TreeGrafter"/>
</dbReference>
<dbReference type="OrthoDB" id="9810047at2"/>
<feature type="transmembrane region" description="Helical" evidence="8">
    <location>
        <begin position="53"/>
        <end position="69"/>
    </location>
</feature>
<evidence type="ECO:0000256" key="3">
    <source>
        <dbReference type="ARBA" id="ARBA00022519"/>
    </source>
</evidence>
<keyword evidence="4 8" id="KW-0812">Transmembrane</keyword>
<evidence type="ECO:0000256" key="5">
    <source>
        <dbReference type="ARBA" id="ARBA00022989"/>
    </source>
</evidence>
<reference evidence="10 11" key="1">
    <citation type="submission" date="2016-10" db="EMBL/GenBank/DDBJ databases">
        <authorList>
            <person name="de Groot N.N."/>
        </authorList>
    </citation>
    <scope>NUCLEOTIDE SEQUENCE [LARGE SCALE GENOMIC DNA]</scope>
    <source>
        <strain evidence="10 11">DSM 14045</strain>
    </source>
</reference>
<accession>A0A1H3KF96</accession>
<keyword evidence="6 8" id="KW-0472">Membrane</keyword>
<dbReference type="GO" id="GO:0005886">
    <property type="term" value="C:plasma membrane"/>
    <property type="evidence" value="ECO:0007669"/>
    <property type="project" value="UniProtKB-SubCell"/>
</dbReference>
<keyword evidence="5 8" id="KW-1133">Transmembrane helix</keyword>
<protein>
    <submittedName>
        <fullName evidence="10">Uncharacterized membrane protein YjjB, DUF3815 family</fullName>
    </submittedName>
</protein>
<dbReference type="InterPro" id="IPR050539">
    <property type="entry name" value="ThrE_Dicarb/AminoAcid_Exp"/>
</dbReference>
<dbReference type="InterPro" id="IPR024528">
    <property type="entry name" value="ThrE_2"/>
</dbReference>
<dbReference type="AlphaFoldDB" id="A0A1H3KF96"/>
<dbReference type="PANTHER" id="PTHR34390">
    <property type="entry name" value="UPF0442 PROTEIN YJJB-RELATED"/>
    <property type="match status" value="1"/>
</dbReference>
<dbReference type="Pfam" id="PF12821">
    <property type="entry name" value="ThrE_2"/>
    <property type="match status" value="1"/>
</dbReference>
<dbReference type="EMBL" id="FNPG01000020">
    <property type="protein sequence ID" value="SDY50817.1"/>
    <property type="molecule type" value="Genomic_DNA"/>
</dbReference>
<evidence type="ECO:0000256" key="6">
    <source>
        <dbReference type="ARBA" id="ARBA00023136"/>
    </source>
</evidence>
<comment type="similarity">
    <text evidence="7">Belongs to the ThrE exporter (TC 2.A.79) family.</text>
</comment>
<feature type="transmembrane region" description="Helical" evidence="8">
    <location>
        <begin position="6"/>
        <end position="23"/>
    </location>
</feature>
<feature type="domain" description="Threonine/Serine exporter ThrE" evidence="9">
    <location>
        <begin position="8"/>
        <end position="133"/>
    </location>
</feature>
<feature type="transmembrane region" description="Helical" evidence="8">
    <location>
        <begin position="81"/>
        <end position="103"/>
    </location>
</feature>